<dbReference type="Proteomes" id="UP000184509">
    <property type="component" value="Unassembled WGS sequence"/>
</dbReference>
<dbReference type="RefSeq" id="WP_073398792.1">
    <property type="nucleotide sequence ID" value="NZ_FQTV01000001.1"/>
</dbReference>
<dbReference type="AlphaFoldDB" id="A0A1M4TI44"/>
<dbReference type="EMBL" id="FQTV01000001">
    <property type="protein sequence ID" value="SHE44140.1"/>
    <property type="molecule type" value="Genomic_DNA"/>
</dbReference>
<evidence type="ECO:0000313" key="1">
    <source>
        <dbReference type="EMBL" id="SHE44140.1"/>
    </source>
</evidence>
<organism evidence="1 2">
    <name type="scientific">Bacteroides luti</name>
    <dbReference type="NCBI Taxonomy" id="1297750"/>
    <lineage>
        <taxon>Bacteria</taxon>
        <taxon>Pseudomonadati</taxon>
        <taxon>Bacteroidota</taxon>
        <taxon>Bacteroidia</taxon>
        <taxon>Bacteroidales</taxon>
        <taxon>Bacteroidaceae</taxon>
        <taxon>Bacteroides</taxon>
    </lineage>
</organism>
<keyword evidence="2" id="KW-1185">Reference proteome</keyword>
<dbReference type="STRING" id="1297750.SAMN05444405_101373"/>
<reference evidence="1 2" key="1">
    <citation type="submission" date="2016-11" db="EMBL/GenBank/DDBJ databases">
        <authorList>
            <person name="Jaros S."/>
            <person name="Januszkiewicz K."/>
            <person name="Wedrychowicz H."/>
        </authorList>
    </citation>
    <scope>NUCLEOTIDE SEQUENCE [LARGE SCALE GENOMIC DNA]</scope>
    <source>
        <strain evidence="1 2">DSM 26991</strain>
    </source>
</reference>
<gene>
    <name evidence="1" type="ORF">SAMN05444405_101373</name>
</gene>
<evidence type="ECO:0000313" key="2">
    <source>
        <dbReference type="Proteomes" id="UP000184509"/>
    </source>
</evidence>
<sequence length="83" mass="9329">MQNFKLIDEIVQELKQNYPALSDYELLSIAIQKQRNDILIAGLSVCQDSGYPSGIESIAAQLGLKARYRDNDDLSELNLDILD</sequence>
<name>A0A1M4TI44_9BACE</name>
<protein>
    <submittedName>
        <fullName evidence="1">Uncharacterized protein</fullName>
    </submittedName>
</protein>
<dbReference type="OrthoDB" id="1375442at2"/>
<proteinExistence type="predicted"/>
<accession>A0A1M4TI44</accession>